<name>A0A1I0D0D9_9PSED</name>
<dbReference type="EMBL" id="FOHW01000009">
    <property type="protein sequence ID" value="SET25606.1"/>
    <property type="molecule type" value="Genomic_DNA"/>
</dbReference>
<protein>
    <submittedName>
        <fullName evidence="1">Uncharacterized protein</fullName>
    </submittedName>
</protein>
<evidence type="ECO:0000313" key="2">
    <source>
        <dbReference type="Proteomes" id="UP000182332"/>
    </source>
</evidence>
<sequence>MKTEGKANLIRILELDALLHSESPQVGKMGYIDNYGNESIIYLREIETGNRIKLADS</sequence>
<accession>A0A1I0D0D9</accession>
<evidence type="ECO:0000313" key="1">
    <source>
        <dbReference type="EMBL" id="SET25606.1"/>
    </source>
</evidence>
<gene>
    <name evidence="1" type="ORF">SAMN05216197_10953</name>
</gene>
<reference evidence="1 2" key="1">
    <citation type="submission" date="2016-10" db="EMBL/GenBank/DDBJ databases">
        <authorList>
            <person name="de Groot N.N."/>
        </authorList>
    </citation>
    <scope>NUCLEOTIDE SEQUENCE [LARGE SCALE GENOMIC DNA]</scope>
    <source>
        <strain evidence="1 2">DSM 11363</strain>
    </source>
</reference>
<organism evidence="1 2">
    <name type="scientific">Pseudomonas graminis</name>
    <dbReference type="NCBI Taxonomy" id="158627"/>
    <lineage>
        <taxon>Bacteria</taxon>
        <taxon>Pseudomonadati</taxon>
        <taxon>Pseudomonadota</taxon>
        <taxon>Gammaproteobacteria</taxon>
        <taxon>Pseudomonadales</taxon>
        <taxon>Pseudomonadaceae</taxon>
        <taxon>Pseudomonas</taxon>
    </lineage>
</organism>
<proteinExistence type="predicted"/>
<dbReference type="AlphaFoldDB" id="A0A1I0D0D9"/>
<dbReference type="Proteomes" id="UP000182332">
    <property type="component" value="Unassembled WGS sequence"/>
</dbReference>